<dbReference type="InterPro" id="IPR011042">
    <property type="entry name" value="6-blade_b-propeller_TolB-like"/>
</dbReference>
<dbReference type="InterPro" id="IPR001258">
    <property type="entry name" value="NHL_repeat"/>
</dbReference>
<feature type="repeat" description="NHL" evidence="8">
    <location>
        <begin position="727"/>
        <end position="772"/>
    </location>
</feature>
<feature type="repeat" description="NHL" evidence="8">
    <location>
        <begin position="815"/>
        <end position="857"/>
    </location>
</feature>
<evidence type="ECO:0000256" key="6">
    <source>
        <dbReference type="ARBA" id="ARBA00022833"/>
    </source>
</evidence>
<evidence type="ECO:0000313" key="13">
    <source>
        <dbReference type="Proteomes" id="UP000024635"/>
    </source>
</evidence>
<evidence type="ECO:0000313" key="12">
    <source>
        <dbReference type="EMBL" id="EYC31804.1"/>
    </source>
</evidence>
<keyword evidence="5" id="KW-0833">Ubl conjugation pathway</keyword>
<dbReference type="STRING" id="53326.A0A016VW17"/>
<feature type="repeat" description="NHL" evidence="8">
    <location>
        <begin position="680"/>
        <end position="723"/>
    </location>
</feature>
<dbReference type="GO" id="GO:0008270">
    <property type="term" value="F:zinc ion binding"/>
    <property type="evidence" value="ECO:0007669"/>
    <property type="project" value="UniProtKB-KW"/>
</dbReference>
<accession>A0A016VW17</accession>
<dbReference type="PROSITE" id="PS00028">
    <property type="entry name" value="ZINC_FINGER_C2H2_1"/>
    <property type="match status" value="1"/>
</dbReference>
<keyword evidence="2" id="KW-0479">Metal-binding</keyword>
<keyword evidence="4 7" id="KW-0863">Zinc-finger</keyword>
<dbReference type="Gene3D" id="2.120.10.30">
    <property type="entry name" value="TolB, C-terminal domain"/>
    <property type="match status" value="1"/>
</dbReference>
<evidence type="ECO:0000256" key="8">
    <source>
        <dbReference type="PROSITE-ProRule" id="PRU00504"/>
    </source>
</evidence>
<dbReference type="SMART" id="SM00184">
    <property type="entry name" value="RING"/>
    <property type="match status" value="1"/>
</dbReference>
<feature type="region of interest" description="Disordered" evidence="9">
    <location>
        <begin position="553"/>
        <end position="585"/>
    </location>
</feature>
<keyword evidence="6" id="KW-0862">Zinc</keyword>
<dbReference type="SUPFAM" id="SSF57845">
    <property type="entry name" value="B-box zinc-binding domain"/>
    <property type="match status" value="1"/>
</dbReference>
<dbReference type="EMBL" id="JARK01001339">
    <property type="protein sequence ID" value="EYC31804.1"/>
    <property type="molecule type" value="Genomic_DNA"/>
</dbReference>
<keyword evidence="13" id="KW-1185">Reference proteome</keyword>
<dbReference type="SMART" id="SM00502">
    <property type="entry name" value="BBC"/>
    <property type="match status" value="1"/>
</dbReference>
<dbReference type="GO" id="GO:0061630">
    <property type="term" value="F:ubiquitin protein ligase activity"/>
    <property type="evidence" value="ECO:0007669"/>
    <property type="project" value="TreeGrafter"/>
</dbReference>
<dbReference type="Gene3D" id="3.30.160.60">
    <property type="entry name" value="Classic Zinc Finger"/>
    <property type="match status" value="1"/>
</dbReference>
<evidence type="ECO:0000256" key="5">
    <source>
        <dbReference type="ARBA" id="ARBA00022786"/>
    </source>
</evidence>
<proteinExistence type="predicted"/>
<feature type="domain" description="B box-type" evidence="11">
    <location>
        <begin position="338"/>
        <end position="381"/>
    </location>
</feature>
<dbReference type="InterPro" id="IPR017907">
    <property type="entry name" value="Znf_RING_CS"/>
</dbReference>
<dbReference type="AlphaFoldDB" id="A0A016VW17"/>
<dbReference type="InterPro" id="IPR027370">
    <property type="entry name" value="Znf-RING_euk"/>
</dbReference>
<organism evidence="12 13">
    <name type="scientific">Ancylostoma ceylanicum</name>
    <dbReference type="NCBI Taxonomy" id="53326"/>
    <lineage>
        <taxon>Eukaryota</taxon>
        <taxon>Metazoa</taxon>
        <taxon>Ecdysozoa</taxon>
        <taxon>Nematoda</taxon>
        <taxon>Chromadorea</taxon>
        <taxon>Rhabditida</taxon>
        <taxon>Rhabditina</taxon>
        <taxon>Rhabditomorpha</taxon>
        <taxon>Strongyloidea</taxon>
        <taxon>Ancylostomatidae</taxon>
        <taxon>Ancylostomatinae</taxon>
        <taxon>Ancylostoma</taxon>
    </lineage>
</organism>
<keyword evidence="3" id="KW-0677">Repeat</keyword>
<evidence type="ECO:0000259" key="10">
    <source>
        <dbReference type="PROSITE" id="PS50089"/>
    </source>
</evidence>
<evidence type="ECO:0000259" key="11">
    <source>
        <dbReference type="PROSITE" id="PS50119"/>
    </source>
</evidence>
<dbReference type="PROSITE" id="PS50089">
    <property type="entry name" value="ZF_RING_2"/>
    <property type="match status" value="1"/>
</dbReference>
<dbReference type="PROSITE" id="PS51125">
    <property type="entry name" value="NHL"/>
    <property type="match status" value="5"/>
</dbReference>
<evidence type="ECO:0000256" key="4">
    <source>
        <dbReference type="ARBA" id="ARBA00022771"/>
    </source>
</evidence>
<name>A0A016VW17_9BILA</name>
<evidence type="ECO:0000256" key="7">
    <source>
        <dbReference type="PROSITE-ProRule" id="PRU00024"/>
    </source>
</evidence>
<dbReference type="FunFam" id="2.120.10.30:FF:000107">
    <property type="entry name" value="Uncharacterized protein"/>
    <property type="match status" value="1"/>
</dbReference>
<dbReference type="SUPFAM" id="SSF101898">
    <property type="entry name" value="NHL repeat"/>
    <property type="match status" value="1"/>
</dbReference>
<feature type="repeat" description="NHL" evidence="8">
    <location>
        <begin position="773"/>
        <end position="814"/>
    </location>
</feature>
<dbReference type="SUPFAM" id="SSF57850">
    <property type="entry name" value="RING/U-box"/>
    <property type="match status" value="1"/>
</dbReference>
<comment type="caution">
    <text evidence="12">The sequence shown here is derived from an EMBL/GenBank/DDBJ whole genome shotgun (WGS) entry which is preliminary data.</text>
</comment>
<dbReference type="InterPro" id="IPR013083">
    <property type="entry name" value="Znf_RING/FYVE/PHD"/>
</dbReference>
<dbReference type="CDD" id="cd14959">
    <property type="entry name" value="NHL_brat_like"/>
    <property type="match status" value="1"/>
</dbReference>
<feature type="region of interest" description="Disordered" evidence="9">
    <location>
        <begin position="252"/>
        <end position="272"/>
    </location>
</feature>
<gene>
    <name evidence="12" type="primary">Acey_s0003.g1248</name>
    <name evidence="12" type="synonym">Acey-ncl-1</name>
    <name evidence="12" type="ORF">Y032_0003g1248</name>
</gene>
<dbReference type="SMART" id="SM00336">
    <property type="entry name" value="BBOX"/>
    <property type="match status" value="2"/>
</dbReference>
<dbReference type="InterPro" id="IPR013087">
    <property type="entry name" value="Znf_C2H2_type"/>
</dbReference>
<dbReference type="InterPro" id="IPR001841">
    <property type="entry name" value="Znf_RING"/>
</dbReference>
<dbReference type="Pfam" id="PF00643">
    <property type="entry name" value="zf-B_box"/>
    <property type="match status" value="1"/>
</dbReference>
<evidence type="ECO:0000256" key="2">
    <source>
        <dbReference type="ARBA" id="ARBA00022723"/>
    </source>
</evidence>
<dbReference type="Pfam" id="PF01436">
    <property type="entry name" value="NHL"/>
    <property type="match status" value="4"/>
</dbReference>
<dbReference type="PANTHER" id="PTHR25462">
    <property type="entry name" value="BONUS, ISOFORM C-RELATED"/>
    <property type="match status" value="1"/>
</dbReference>
<dbReference type="InterPro" id="IPR003649">
    <property type="entry name" value="Bbox_C"/>
</dbReference>
<dbReference type="InterPro" id="IPR000315">
    <property type="entry name" value="Znf_B-box"/>
</dbReference>
<evidence type="ECO:0000256" key="3">
    <source>
        <dbReference type="ARBA" id="ARBA00022737"/>
    </source>
</evidence>
<dbReference type="PROSITE" id="PS00518">
    <property type="entry name" value="ZF_RING_1"/>
    <property type="match status" value="1"/>
</dbReference>
<dbReference type="PANTHER" id="PTHR25462:SF291">
    <property type="entry name" value="E3 UBIQUITIN-PROTEIN LIGASE TRIM45"/>
    <property type="match status" value="1"/>
</dbReference>
<feature type="domain" description="B box-type" evidence="11">
    <location>
        <begin position="274"/>
        <end position="321"/>
    </location>
</feature>
<evidence type="ECO:0000256" key="9">
    <source>
        <dbReference type="SAM" id="MobiDB-lite"/>
    </source>
</evidence>
<evidence type="ECO:0008006" key="14">
    <source>
        <dbReference type="Google" id="ProtNLM"/>
    </source>
</evidence>
<keyword evidence="1" id="KW-0597">Phosphoprotein</keyword>
<dbReference type="Gene3D" id="3.30.40.10">
    <property type="entry name" value="Zinc/RING finger domain, C3HC4 (zinc finger)"/>
    <property type="match status" value="1"/>
</dbReference>
<dbReference type="OrthoDB" id="342730at2759"/>
<dbReference type="CDD" id="cd20482">
    <property type="entry name" value="CC_brat-like"/>
    <property type="match status" value="1"/>
</dbReference>
<reference evidence="13" key="1">
    <citation type="journal article" date="2015" name="Nat. Genet.">
        <title>The genome and transcriptome of the zoonotic hookworm Ancylostoma ceylanicum identify infection-specific gene families.</title>
        <authorList>
            <person name="Schwarz E.M."/>
            <person name="Hu Y."/>
            <person name="Antoshechkin I."/>
            <person name="Miller M.M."/>
            <person name="Sternberg P.W."/>
            <person name="Aroian R.V."/>
        </authorList>
    </citation>
    <scope>NUCLEOTIDE SEQUENCE</scope>
    <source>
        <strain evidence="13">HY135</strain>
    </source>
</reference>
<dbReference type="CDD" id="cd19798">
    <property type="entry name" value="Bbox2_BRAT-like"/>
    <property type="match status" value="1"/>
</dbReference>
<feature type="compositionally biased region" description="Low complexity" evidence="9">
    <location>
        <begin position="252"/>
        <end position="266"/>
    </location>
</feature>
<feature type="domain" description="RING-type" evidence="10">
    <location>
        <begin position="173"/>
        <end position="213"/>
    </location>
</feature>
<sequence>MTAARAAGAGCFGKRTGAGVLTFVSVYRDGVHLPSMPPCSPPAAAPCRRRRRGIAVEDACSQASPDRPPVFITSSWDAISFAEACFLAGIVCRVVIVPKNFIREADMSEAESLGSSSGSDEIAFSQLLASVARPIPQPFVASPWGSAVSQPMLGGSFGLAPTPPPINDQVVKCPLCQEPFREPKVLACFHSFCKACLERQIDSAEKIVCPQCHMETQLSVQLGLDSLLSDYGLEAVLSRPNIIEDKGLLFGSPSSTSSSPPLSDSPCDQNSNTTNRSACTGCKSGERASHYCQECTHYLCTNCTMAHQYMHCFEGHRVEPISQVQAPVPPSSAASAHERACKCLQHRAQPLRFFCLTCNLAICRECTLVEHAQPSHQYEPISEVADKQLSTMELLVNEARNKHIELLEMFKQVDASQQRLSASLSRAHSQLDDNVNALVRIIDEARKAAAKEIDTAFSAKQIQLTMVDKRIQQMTEKLSQTIDFTTRLVKYASPTEVMVFKQLLDTRLQLFLAFNPDASNALGSSCELELPPLNISNARQAIQGLLGQVRGGAADWSGQASSQTGMPPTPIGRPPSRQLVRSPPQAHSVPLAPNVFSEPNSFLRPRNEFGGSSQSLGNFASDVSSSLDTCGVPVYNYDKWSIGVEPSLGMLEPGNVEDEKMGALYPPSRSQISRQKMIYHCKFGEFGVMEGQFTEPSGVAVNAQGDIVVADTNNHRIQVFDKEGRFKFQFGECGKRDGQLLYPNRVAVNKMTGDFVVTERSPTHQIQVYNQYGQFLRKFGANILQHPRGVCVDSKGRIIVVECKVMRVIIFDMFGNILQKFSCSRYLEFPNGVCTNDKNEILISDNRAHCIKVFSYEGQFLRQIGGEGITNYPIGVAINAMGDVVVADNHNNFNLTVFSQDGAMIGALESKVKHAQCFDVALVDETSVVLASKDYRLYLYRFQRSAGGGQQ</sequence>
<dbReference type="CDD" id="cd19813">
    <property type="entry name" value="Bbox1_BRAT-like"/>
    <property type="match status" value="1"/>
</dbReference>
<dbReference type="InterPro" id="IPR047153">
    <property type="entry name" value="TRIM45/56/19-like"/>
</dbReference>
<dbReference type="PROSITE" id="PS50119">
    <property type="entry name" value="ZF_BBOX"/>
    <property type="match status" value="2"/>
</dbReference>
<evidence type="ECO:0000256" key="1">
    <source>
        <dbReference type="ARBA" id="ARBA00022553"/>
    </source>
</evidence>
<dbReference type="Pfam" id="PF13445">
    <property type="entry name" value="zf-RING_UBOX"/>
    <property type="match status" value="1"/>
</dbReference>
<dbReference type="Proteomes" id="UP000024635">
    <property type="component" value="Unassembled WGS sequence"/>
</dbReference>
<protein>
    <recommendedName>
        <fullName evidence="14">B-box zinc finger</fullName>
    </recommendedName>
</protein>
<feature type="repeat" description="NHL" evidence="8">
    <location>
        <begin position="858"/>
        <end position="901"/>
    </location>
</feature>